<dbReference type="EMBL" id="CP099423">
    <property type="protein sequence ID" value="USW54776.1"/>
    <property type="molecule type" value="Genomic_DNA"/>
</dbReference>
<dbReference type="PANTHER" id="PTHR28244:SF1">
    <property type="entry name" value="RNA POLYMERASE I-SPECIFIC TRANSCRIPTION INITIATION FACTOR RRN11"/>
    <property type="match status" value="1"/>
</dbReference>
<dbReference type="InterPro" id="IPR053029">
    <property type="entry name" value="RNA_pol_I-specific_init_factor"/>
</dbReference>
<dbReference type="InterPro" id="IPR007224">
    <property type="entry name" value="TIF_Rrn11"/>
</dbReference>
<feature type="region of interest" description="Disordered" evidence="1">
    <location>
        <begin position="1"/>
        <end position="51"/>
    </location>
</feature>
<name>A0A9Q9B1S3_9PEZI</name>
<dbReference type="AlphaFoldDB" id="A0A9Q9B1S3"/>
<dbReference type="GO" id="GO:0070860">
    <property type="term" value="C:RNA polymerase I core factor complex"/>
    <property type="evidence" value="ECO:0007669"/>
    <property type="project" value="TreeGrafter"/>
</dbReference>
<dbReference type="GO" id="GO:0001181">
    <property type="term" value="F:RNA polymerase I general transcription initiation factor activity"/>
    <property type="evidence" value="ECO:0007669"/>
    <property type="project" value="InterPro"/>
</dbReference>
<dbReference type="Proteomes" id="UP001056384">
    <property type="component" value="Chromosome 6"/>
</dbReference>
<accession>A0A9Q9B1S3</accession>
<evidence type="ECO:0000256" key="1">
    <source>
        <dbReference type="SAM" id="MobiDB-lite"/>
    </source>
</evidence>
<protein>
    <submittedName>
        <fullName evidence="2">Transcription initiation factor Rrn11</fullName>
    </submittedName>
</protein>
<gene>
    <name evidence="2" type="ORF">Slin15195_G080950</name>
</gene>
<feature type="compositionally biased region" description="Acidic residues" evidence="1">
    <location>
        <begin position="34"/>
        <end position="43"/>
    </location>
</feature>
<dbReference type="Pfam" id="PF04090">
    <property type="entry name" value="Rrn11"/>
    <property type="match status" value="1"/>
</dbReference>
<sequence>MASYAPVYRLPTSQRSFLASEQKRERKRKRGEDADGDESDGENGEQKIEDEALSAIKLEALEEEPRVLHPVNKKDPYYIAGWPREKPLPGGNFPHAAIHEAVLEKPTVEEELAKLKPPIYVPRKRPDDKTGSLRGRHLDNLTAILHKCMLNQDWARAARVWGLILRTEVGGFGPDIRQHGRWVIGAELLMRRQQTIEKPVANDESESGQLDTQALPHGVPVIPDDGFQLAREYYERMCLQYPHLARSHHSAVNAYAIYPALFNIWTYQVQDLSKRARQKLAVLHESPEFDDVHSVQSDTSEHRRILRQIRSKELSEAILITRRLDELLLSPPYDTNPELLELRGMISLWLANLHKVLGEMQDTVEGDDEGDVDSSLSKIRHRKQADIERANARDTFSRVINKGSELSAENLAFLEGDNSLLADADDD</sequence>
<dbReference type="PANTHER" id="PTHR28244">
    <property type="entry name" value="RNA POLYMERASE I-SPECIFIC TRANSCRIPTION INITIATION FACTOR RRN11"/>
    <property type="match status" value="1"/>
</dbReference>
<evidence type="ECO:0000313" key="2">
    <source>
        <dbReference type="EMBL" id="USW54776.1"/>
    </source>
</evidence>
<dbReference type="GO" id="GO:0042790">
    <property type="term" value="P:nucleolar large rRNA transcription by RNA polymerase I"/>
    <property type="evidence" value="ECO:0007669"/>
    <property type="project" value="TreeGrafter"/>
</dbReference>
<keyword evidence="3" id="KW-1185">Reference proteome</keyword>
<dbReference type="GO" id="GO:0017025">
    <property type="term" value="F:TBP-class protein binding"/>
    <property type="evidence" value="ECO:0007669"/>
    <property type="project" value="TreeGrafter"/>
</dbReference>
<organism evidence="2 3">
    <name type="scientific">Septoria linicola</name>
    <dbReference type="NCBI Taxonomy" id="215465"/>
    <lineage>
        <taxon>Eukaryota</taxon>
        <taxon>Fungi</taxon>
        <taxon>Dikarya</taxon>
        <taxon>Ascomycota</taxon>
        <taxon>Pezizomycotina</taxon>
        <taxon>Dothideomycetes</taxon>
        <taxon>Dothideomycetidae</taxon>
        <taxon>Mycosphaerellales</taxon>
        <taxon>Mycosphaerellaceae</taxon>
        <taxon>Septoria</taxon>
    </lineage>
</organism>
<reference evidence="2" key="1">
    <citation type="submission" date="2022-06" db="EMBL/GenBank/DDBJ databases">
        <title>Complete genome sequences of two strains of the flax pathogen Septoria linicola.</title>
        <authorList>
            <person name="Lapalu N."/>
            <person name="Simon A."/>
            <person name="Demenou B."/>
            <person name="Paumier D."/>
            <person name="Guillot M.-P."/>
            <person name="Gout L."/>
            <person name="Valade R."/>
        </authorList>
    </citation>
    <scope>NUCLEOTIDE SEQUENCE</scope>
    <source>
        <strain evidence="2">SE15195</strain>
    </source>
</reference>
<proteinExistence type="predicted"/>
<evidence type="ECO:0000313" key="3">
    <source>
        <dbReference type="Proteomes" id="UP001056384"/>
    </source>
</evidence>
<dbReference type="GO" id="GO:0001164">
    <property type="term" value="F:RNA polymerase I core promoter sequence-specific DNA binding"/>
    <property type="evidence" value="ECO:0007669"/>
    <property type="project" value="InterPro"/>
</dbReference>